<accession>A0A250J7X7</accession>
<feature type="transmembrane region" description="Helical" evidence="6">
    <location>
        <begin position="144"/>
        <end position="162"/>
    </location>
</feature>
<evidence type="ECO:0000256" key="6">
    <source>
        <dbReference type="HAMAP-Rule" id="MF_01844"/>
    </source>
</evidence>
<comment type="function">
    <text evidence="6">Na(+)/H(+) antiporter that extrudes sodium in exchange for external protons.</text>
</comment>
<feature type="transmembrane region" description="Helical" evidence="6">
    <location>
        <begin position="199"/>
        <end position="223"/>
    </location>
</feature>
<evidence type="ECO:0000256" key="3">
    <source>
        <dbReference type="ARBA" id="ARBA00022692"/>
    </source>
</evidence>
<dbReference type="HAMAP" id="MF_01844">
    <property type="entry name" value="NhaA"/>
    <property type="match status" value="1"/>
</dbReference>
<dbReference type="AlphaFoldDB" id="A0A250J7X7"/>
<dbReference type="InterPro" id="IPR023171">
    <property type="entry name" value="Na/H_antiporter_dom_sf"/>
</dbReference>
<evidence type="ECO:0000256" key="1">
    <source>
        <dbReference type="ARBA" id="ARBA00004429"/>
    </source>
</evidence>
<dbReference type="GO" id="GO:0015385">
    <property type="term" value="F:sodium:proton antiporter activity"/>
    <property type="evidence" value="ECO:0007669"/>
    <property type="project" value="UniProtKB-UniRule"/>
</dbReference>
<dbReference type="GO" id="GO:0006885">
    <property type="term" value="P:regulation of pH"/>
    <property type="evidence" value="ECO:0007669"/>
    <property type="project" value="UniProtKB-UniRule"/>
</dbReference>
<reference evidence="8 9" key="1">
    <citation type="submission" date="2017-06" db="EMBL/GenBank/DDBJ databases">
        <title>Sequencing and comparative analysis of myxobacterial genomes.</title>
        <authorList>
            <person name="Rupp O."/>
            <person name="Goesmann A."/>
            <person name="Sogaard-Andersen L."/>
        </authorList>
    </citation>
    <scope>NUCLEOTIDE SEQUENCE [LARGE SCALE GENOMIC DNA]</scope>
    <source>
        <strain evidence="8 9">DSM 52655</strain>
    </source>
</reference>
<feature type="transmembrane region" description="Helical" evidence="6">
    <location>
        <begin position="65"/>
        <end position="83"/>
    </location>
</feature>
<feature type="transmembrane region" description="Helical" evidence="6">
    <location>
        <begin position="375"/>
        <end position="397"/>
    </location>
</feature>
<evidence type="ECO:0000256" key="2">
    <source>
        <dbReference type="ARBA" id="ARBA00022475"/>
    </source>
</evidence>
<comment type="similarity">
    <text evidence="6">Belongs to the NhaA Na(+)/H(+) (TC 2.A.33) antiporter family.</text>
</comment>
<dbReference type="Gene3D" id="1.20.1530.10">
    <property type="entry name" value="Na+/H+ antiporter like domain"/>
    <property type="match status" value="1"/>
</dbReference>
<feature type="transmembrane region" description="Helical" evidence="6">
    <location>
        <begin position="103"/>
        <end position="124"/>
    </location>
</feature>
<name>A0A250J7X7_9BACT</name>
<dbReference type="Pfam" id="PF06965">
    <property type="entry name" value="Na_H_antiport_1"/>
    <property type="match status" value="1"/>
</dbReference>
<keyword evidence="5 6" id="KW-0472">Membrane</keyword>
<evidence type="ECO:0000313" key="9">
    <source>
        <dbReference type="Proteomes" id="UP000217257"/>
    </source>
</evidence>
<evidence type="ECO:0000256" key="5">
    <source>
        <dbReference type="ARBA" id="ARBA00023136"/>
    </source>
</evidence>
<keyword evidence="6" id="KW-0050">Antiport</keyword>
<dbReference type="EMBL" id="CP022098">
    <property type="protein sequence ID" value="ATB39296.1"/>
    <property type="molecule type" value="Genomic_DNA"/>
</dbReference>
<dbReference type="PANTHER" id="PTHR30341:SF0">
    <property type="entry name" value="NA(+)_H(+) ANTIPORTER NHAA"/>
    <property type="match status" value="1"/>
</dbReference>
<keyword evidence="6" id="KW-0813">Transport</keyword>
<keyword evidence="6" id="KW-0739">Sodium transport</keyword>
<sequence length="486" mass="51471">MPAWRAGTPGGKESVGAPTKNVASEGAGVRTVPNMDPRPAPPVPRLFRAAVAPVQAFFKLEASSGILLALCAVVAMVWANSPWAHGYEALFEAPLALGAGEALSHFTVREFINDGLMAIFFFLVGMEIKRELATGELRSPSRALLPLIAALGGMVVPAAIYAAFNAGTPALKGWAIPMATDIAFAIGCLTLLKGRVSHGLVVFLTALAIFDDIGGILVIALFYGSGLHVSWLLGALGVTLVLAACNHYYVRNGVVYALLGTALWYALHHGGVHATISGVITGMMIPARPTRRGREVLQELHGFVDRLLNEPEDEEVRSSQLLYIEERLEDIEPPLTRFVHLWHGWVGYGIVPLFALANSGISVRGMHLADLLAPLPLGVMAGLFVGKQTGIFLFTWASVKAGFAEMPGRARLGQLHGVAVVAGIGFTVALFVAGLAFANEPRLLAEAKLGILLGSLLSAVVGYLLLRFSPVLPAPEPAPDPRTDAP</sequence>
<comment type="subcellular location">
    <subcellularLocation>
        <location evidence="1">Cell inner membrane</location>
        <topology evidence="1">Multi-pass membrane protein</topology>
    </subcellularLocation>
    <subcellularLocation>
        <location evidence="6">Cell membrane</location>
        <topology evidence="6">Multi-pass membrane protein</topology>
    </subcellularLocation>
</comment>
<keyword evidence="6" id="KW-0915">Sodium</keyword>
<evidence type="ECO:0000256" key="4">
    <source>
        <dbReference type="ARBA" id="ARBA00022989"/>
    </source>
</evidence>
<keyword evidence="3 6" id="KW-0812">Transmembrane</keyword>
<keyword evidence="4 6" id="KW-1133">Transmembrane helix</keyword>
<comment type="catalytic activity">
    <reaction evidence="6">
        <text>Na(+)(in) + 2 H(+)(out) = Na(+)(out) + 2 H(+)(in)</text>
        <dbReference type="Rhea" id="RHEA:29251"/>
        <dbReference type="ChEBI" id="CHEBI:15378"/>
        <dbReference type="ChEBI" id="CHEBI:29101"/>
    </reaction>
</comment>
<feature type="transmembrane region" description="Helical" evidence="6">
    <location>
        <begin position="174"/>
        <end position="192"/>
    </location>
</feature>
<keyword evidence="2 6" id="KW-1003">Cell membrane</keyword>
<keyword evidence="6" id="KW-0406">Ion transport</keyword>
<gene>
    <name evidence="6" type="primary">nhaA</name>
    <name evidence="8" type="ORF">CYFUS_004740</name>
</gene>
<protein>
    <recommendedName>
        <fullName evidence="6">Na(+)/H(+) antiporter NhaA</fullName>
    </recommendedName>
    <alternativeName>
        <fullName evidence="6">Sodium/proton antiporter NhaA</fullName>
    </alternativeName>
</protein>
<feature type="transmembrane region" description="Helical" evidence="6">
    <location>
        <begin position="262"/>
        <end position="285"/>
    </location>
</feature>
<feature type="transmembrane region" description="Helical" evidence="6">
    <location>
        <begin position="229"/>
        <end position="250"/>
    </location>
</feature>
<feature type="region of interest" description="Disordered" evidence="7">
    <location>
        <begin position="1"/>
        <end position="36"/>
    </location>
</feature>
<organism evidence="8 9">
    <name type="scientific">Cystobacter fuscus</name>
    <dbReference type="NCBI Taxonomy" id="43"/>
    <lineage>
        <taxon>Bacteria</taxon>
        <taxon>Pseudomonadati</taxon>
        <taxon>Myxococcota</taxon>
        <taxon>Myxococcia</taxon>
        <taxon>Myxococcales</taxon>
        <taxon>Cystobacterineae</taxon>
        <taxon>Archangiaceae</taxon>
        <taxon>Cystobacter</taxon>
    </lineage>
</organism>
<dbReference type="PANTHER" id="PTHR30341">
    <property type="entry name" value="SODIUM ION/PROTON ANTIPORTER NHAA-RELATED"/>
    <property type="match status" value="1"/>
</dbReference>
<evidence type="ECO:0000256" key="7">
    <source>
        <dbReference type="SAM" id="MobiDB-lite"/>
    </source>
</evidence>
<dbReference type="Proteomes" id="UP000217257">
    <property type="component" value="Chromosome"/>
</dbReference>
<proteinExistence type="inferred from homology"/>
<feature type="transmembrane region" description="Helical" evidence="6">
    <location>
        <begin position="449"/>
        <end position="466"/>
    </location>
</feature>
<dbReference type="GO" id="GO:0005886">
    <property type="term" value="C:plasma membrane"/>
    <property type="evidence" value="ECO:0007669"/>
    <property type="project" value="UniProtKB-SubCell"/>
</dbReference>
<dbReference type="InterPro" id="IPR004670">
    <property type="entry name" value="NhaA"/>
</dbReference>
<evidence type="ECO:0000313" key="8">
    <source>
        <dbReference type="EMBL" id="ATB39296.1"/>
    </source>
</evidence>
<feature type="transmembrane region" description="Helical" evidence="6">
    <location>
        <begin position="342"/>
        <end position="363"/>
    </location>
</feature>
<dbReference type="KEGG" id="cfus:CYFUS_004740"/>
<feature type="transmembrane region" description="Helical" evidence="6">
    <location>
        <begin position="417"/>
        <end position="437"/>
    </location>
</feature>
<dbReference type="NCBIfam" id="TIGR00773">
    <property type="entry name" value="NhaA"/>
    <property type="match status" value="1"/>
</dbReference>